<keyword evidence="4" id="KW-0732">Signal</keyword>
<evidence type="ECO:0000256" key="4">
    <source>
        <dbReference type="SAM" id="SignalP"/>
    </source>
</evidence>
<sequence length="389" mass="42846">MHKQAVTISRQFRKLQPLLWLLLALSTLARGADGNVPPSSFDPTAGQFDMSDMLLHHKGVLPVPDIVTEPAIGYGFGLALLYFTMPSQREQDSVDDGTQPNKVGPPNITGVGGLVTNTHSWAAGLMHFHTWDDDHVRYLGVLGKLDLHLNYYGPQGNANAYQLTGVGVIQQVLFRLGDSPWYIGPRYTFLDSTTRFGPLIPAGIQHFERDLKVGKGGIVIDYDTRDNIFYPSSGTYGELEAELARGALGSDRSFEMQTAKGYHWIPLSSRWVLGLRTDLGFSQGDIPFFAQPYVDLRGVSQAKFQDRNQLTGELELRYNVTPRWSVLGFGGVGRAYGNLHAFSDAPTAFGFGTGFRYLIARKLGISMGIDVAHGPGQNAFYIQVGSAWR</sequence>
<protein>
    <recommendedName>
        <fullName evidence="5">Bacterial surface antigen (D15) domain-containing protein</fullName>
    </recommendedName>
</protein>
<name>A0A2U3I225_9BURK</name>
<gene>
    <name evidence="6" type="ORF">NOV72_01417</name>
</gene>
<dbReference type="Pfam" id="PF01103">
    <property type="entry name" value="Omp85"/>
    <property type="match status" value="1"/>
</dbReference>
<evidence type="ECO:0000259" key="5">
    <source>
        <dbReference type="Pfam" id="PF01103"/>
    </source>
</evidence>
<evidence type="ECO:0000256" key="1">
    <source>
        <dbReference type="ARBA" id="ARBA00004442"/>
    </source>
</evidence>
<feature type="region of interest" description="Disordered" evidence="3">
    <location>
        <begin position="90"/>
        <end position="109"/>
    </location>
</feature>
<evidence type="ECO:0000256" key="3">
    <source>
        <dbReference type="SAM" id="MobiDB-lite"/>
    </source>
</evidence>
<evidence type="ECO:0000313" key="7">
    <source>
        <dbReference type="Proteomes" id="UP000238169"/>
    </source>
</evidence>
<dbReference type="EMBL" id="OGTP01000003">
    <property type="protein sequence ID" value="SPB14168.1"/>
    <property type="molecule type" value="Genomic_DNA"/>
</dbReference>
<dbReference type="OrthoDB" id="9771071at2"/>
<organism evidence="6 7">
    <name type="scientific">Caballeronia novacaledonica</name>
    <dbReference type="NCBI Taxonomy" id="1544861"/>
    <lineage>
        <taxon>Bacteria</taxon>
        <taxon>Pseudomonadati</taxon>
        <taxon>Pseudomonadota</taxon>
        <taxon>Betaproteobacteria</taxon>
        <taxon>Burkholderiales</taxon>
        <taxon>Burkholderiaceae</taxon>
        <taxon>Caballeronia</taxon>
    </lineage>
</organism>
<keyword evidence="7" id="KW-1185">Reference proteome</keyword>
<proteinExistence type="predicted"/>
<accession>A0A2U3I225</accession>
<dbReference type="Proteomes" id="UP000238169">
    <property type="component" value="Unassembled WGS sequence"/>
</dbReference>
<comment type="subcellular location">
    <subcellularLocation>
        <location evidence="1">Cell outer membrane</location>
    </subcellularLocation>
</comment>
<dbReference type="SUPFAM" id="SSF56925">
    <property type="entry name" value="OMPA-like"/>
    <property type="match status" value="1"/>
</dbReference>
<dbReference type="InterPro" id="IPR000184">
    <property type="entry name" value="Bac_surfAg_D15"/>
</dbReference>
<dbReference type="InterPro" id="IPR011250">
    <property type="entry name" value="OMP/PagP_B-barrel"/>
</dbReference>
<evidence type="ECO:0000313" key="6">
    <source>
        <dbReference type="EMBL" id="SPB14168.1"/>
    </source>
</evidence>
<dbReference type="Gene3D" id="2.40.160.50">
    <property type="entry name" value="membrane protein fhac: a member of the omp85/tpsb transporter family"/>
    <property type="match status" value="1"/>
</dbReference>
<evidence type="ECO:0000256" key="2">
    <source>
        <dbReference type="ARBA" id="ARBA00023136"/>
    </source>
</evidence>
<reference evidence="7" key="1">
    <citation type="submission" date="2018-01" db="EMBL/GenBank/DDBJ databases">
        <authorList>
            <person name="Peeters C."/>
        </authorList>
    </citation>
    <scope>NUCLEOTIDE SEQUENCE [LARGE SCALE GENOMIC DNA]</scope>
</reference>
<feature type="signal peptide" evidence="4">
    <location>
        <begin position="1"/>
        <end position="29"/>
    </location>
</feature>
<feature type="chain" id="PRO_5015669740" description="Bacterial surface antigen (D15) domain-containing protein" evidence="4">
    <location>
        <begin position="30"/>
        <end position="389"/>
    </location>
</feature>
<dbReference type="AlphaFoldDB" id="A0A2U3I225"/>
<feature type="domain" description="Bacterial surface antigen (D15)" evidence="5">
    <location>
        <begin position="220"/>
        <end position="358"/>
    </location>
</feature>
<dbReference type="GO" id="GO:0009279">
    <property type="term" value="C:cell outer membrane"/>
    <property type="evidence" value="ECO:0007669"/>
    <property type="project" value="UniProtKB-SubCell"/>
</dbReference>
<keyword evidence="2" id="KW-0472">Membrane</keyword>